<evidence type="ECO:0000256" key="3">
    <source>
        <dbReference type="SAM" id="MobiDB-lite"/>
    </source>
</evidence>
<keyword evidence="5" id="KW-1185">Reference proteome</keyword>
<dbReference type="InterPro" id="IPR032675">
    <property type="entry name" value="LRR_dom_sf"/>
</dbReference>
<name>A0ABQ8FCI4_9FUNG</name>
<dbReference type="Pfam" id="PF12799">
    <property type="entry name" value="LRR_4"/>
    <property type="match status" value="1"/>
</dbReference>
<proteinExistence type="predicted"/>
<comment type="caution">
    <text evidence="4">The sequence shown here is derived from an EMBL/GenBank/DDBJ whole genome shotgun (WGS) entry which is preliminary data.</text>
</comment>
<evidence type="ECO:0000256" key="1">
    <source>
        <dbReference type="ARBA" id="ARBA00022614"/>
    </source>
</evidence>
<gene>
    <name evidence="4" type="ORF">BASA50_005492</name>
</gene>
<keyword evidence="2" id="KW-0677">Repeat</keyword>
<reference evidence="4 5" key="1">
    <citation type="submission" date="2021-02" db="EMBL/GenBank/DDBJ databases">
        <title>Variation within the Batrachochytrium salamandrivorans European outbreak.</title>
        <authorList>
            <person name="Kelly M."/>
            <person name="Pasmans F."/>
            <person name="Shea T.P."/>
            <person name="Munoz J.F."/>
            <person name="Carranza S."/>
            <person name="Cuomo C.A."/>
            <person name="Martel A."/>
        </authorList>
    </citation>
    <scope>NUCLEOTIDE SEQUENCE [LARGE SCALE GENOMIC DNA]</scope>
    <source>
        <strain evidence="4 5">AMFP18/2</strain>
    </source>
</reference>
<dbReference type="Proteomes" id="UP001648503">
    <property type="component" value="Unassembled WGS sequence"/>
</dbReference>
<dbReference type="SUPFAM" id="SSF52058">
    <property type="entry name" value="L domain-like"/>
    <property type="match status" value="1"/>
</dbReference>
<dbReference type="Gene3D" id="3.80.10.10">
    <property type="entry name" value="Ribonuclease Inhibitor"/>
    <property type="match status" value="2"/>
</dbReference>
<sequence>MAAPHKEKMPLLSTEEEEDELEIQRELDLLGSLMDDASIEDLPEGPVLDLNTTSDSDYLDASISGFESNLPLLPVKNSSNVLSTIFDASSENALDSGTRIECLDSESPDLYHESHLWKDLLKAVSSRDIELAAIENTLQSDMPFSSQDSGEIFLSDTKDSSFNNPNPKAHGSIETMPEYLPQIPDRQSDIKPEWILPESNSTSENCNAFEDGTKCLAIGSESLTKRPQDTPIAGFSHQRRASGVLRLGHFAPLKKLVSGTPDLTISGKSGIVGTSTAKPLFTGLNPSTKNGYELIPQKISGLESHKGQKCDLTELLDQPTLNAEAESDLYDKDLDIKFQDRLSELNNVMRGEEEILMNLQLELTKQPNSAKPFFGTAPSQGRSNKKQTLQNRNPPYDTHTDVDDIGLLIVFGTGEHVNPDSSIEPQLDHELHESPLSESGGPVVSELPFDMTEFSTIADNADPEEITEAEYLNALIRKYESELEWVQNKISEERTIQKDIRFQIESLSASKTSRLRSIRDNKEKLLLINEKYRLITQWLNVESKATYEREKDRAIYLIRRVYDFMKLLSARIPTEKLNLDKSKQCMKAAEKLSMEVRSKAAGIRSECLEAEKQIKHFRVETENLECMIGEKMALRGRVLESRIIAETVELERDFGFISKALDRRRQIDGVSMDLEELDMVDLSDSGLARIPKNLKLAKRATHVDVDKNDLTMSTPLEELSDLLSLSASHNKFEKLELSQLNKLRSLTVSNNQIKELTGLNKELTYLDISSNPISNIDSLSSATLLQILILGNSRIHDLSAFKCLNWLIYIDMSDCRLTESAFEYLADSPILQYISISKNLVRSIPDLHNLLLYELDMSSNLLSHLHISTWLGCLSVLNLSNNRITDIQPLCMCPFLKILFLENNKIHDISSIYSISVCQKLQILDLSGNPIETNPLFYKTVGTIFLELKSLNKNRISRTIGDLEKKMYYYKNPLKLAGICLKCIEHMEYSVYDDSDKLGSIDIFQKWSKFLNAKERSIMEFMGKYRSPFLSYLTSSHTQYSKDAVVRLQLQERRLFLFSNLLTTMSREYFSIPAPTCEPAIFVWIEKLHTMIDEYHIIYVQSLWRMRRDRALFLKFLKDTQICQRAAKRWCECFKAKKTLDILREARKVDSAIMIQKHFRVEFVDAKPTDADDIPSDEDLDKWIEVANDNHFDDKMNDYLSTENLLHFSPAFVPPILETRIDKDKSASFAEVLVERVKPAPWNTPLPISRVYGVTSSRLGTQREDLLNKITTQYNALANSTHLALQPSDVARAILISTGETHIKELGKTYIPPPEDISRVQDQIAIHTPRAQVGTLNKLAHAAEMRGHHMRTAAEEQTFLPPSSIKPAYLDQYDKVKVNFPQAHERIASSSLEHEKHNKNYHVNDDSLVLLQDHQAVENHHDDRSALDHLSDRDSIKMQSHIATTQDESGWAQYGAKTQMLYEKKRRRMQKLEAKPHERKMMRDPLHRYHAFCTHTPGEREEFQLGDTPPYRSTLNPNDTSTIYEWDIHPRSTTRRSLLEPHEIAPHRPIPDPEFQVVGPGAEYIMSPPMVGAYAKAPAIKLLVNNYVAPKILDSTQIHRPIHRWIKNDMENLTSVKNMDAPSVLDKGYSSTFKHRYSTSIGTVVSKVSMPPPQFRKYELYKHPLLPAIAQSMYDHK</sequence>
<dbReference type="PROSITE" id="PS51450">
    <property type="entry name" value="LRR"/>
    <property type="match status" value="4"/>
</dbReference>
<keyword evidence="1" id="KW-0433">Leucine-rich repeat</keyword>
<accession>A0ABQ8FCI4</accession>
<evidence type="ECO:0000313" key="4">
    <source>
        <dbReference type="EMBL" id="KAH6595912.1"/>
    </source>
</evidence>
<organism evidence="4 5">
    <name type="scientific">Batrachochytrium salamandrivorans</name>
    <dbReference type="NCBI Taxonomy" id="1357716"/>
    <lineage>
        <taxon>Eukaryota</taxon>
        <taxon>Fungi</taxon>
        <taxon>Fungi incertae sedis</taxon>
        <taxon>Chytridiomycota</taxon>
        <taxon>Chytridiomycota incertae sedis</taxon>
        <taxon>Chytridiomycetes</taxon>
        <taxon>Rhizophydiales</taxon>
        <taxon>Rhizophydiales incertae sedis</taxon>
        <taxon>Batrachochytrium</taxon>
    </lineage>
</organism>
<dbReference type="InterPro" id="IPR001611">
    <property type="entry name" value="Leu-rich_rpt"/>
</dbReference>
<feature type="region of interest" description="Disordered" evidence="3">
    <location>
        <begin position="373"/>
        <end position="399"/>
    </location>
</feature>
<dbReference type="InterPro" id="IPR025875">
    <property type="entry name" value="Leu-rich_rpt_4"/>
</dbReference>
<evidence type="ECO:0000256" key="2">
    <source>
        <dbReference type="ARBA" id="ARBA00022737"/>
    </source>
</evidence>
<dbReference type="SMART" id="SM00365">
    <property type="entry name" value="LRR_SD22"/>
    <property type="match status" value="7"/>
</dbReference>
<dbReference type="PANTHER" id="PTHR15454:SF56">
    <property type="entry name" value="PROTEIN PHOSPHATASE 1 REGULATORY SUBUNIT 7-RELATED"/>
    <property type="match status" value="1"/>
</dbReference>
<dbReference type="PANTHER" id="PTHR15454">
    <property type="entry name" value="NISCHARIN RELATED"/>
    <property type="match status" value="1"/>
</dbReference>
<protein>
    <submittedName>
        <fullName evidence="4">Uncharacterized protein</fullName>
    </submittedName>
</protein>
<dbReference type="EMBL" id="JAFCIX010000267">
    <property type="protein sequence ID" value="KAH6595912.1"/>
    <property type="molecule type" value="Genomic_DNA"/>
</dbReference>
<evidence type="ECO:0000313" key="5">
    <source>
        <dbReference type="Proteomes" id="UP001648503"/>
    </source>
</evidence>
<feature type="compositionally biased region" description="Polar residues" evidence="3">
    <location>
        <begin position="377"/>
        <end position="393"/>
    </location>
</feature>